<evidence type="ECO:0000313" key="1">
    <source>
        <dbReference type="EMBL" id="AHC56520.1"/>
    </source>
</evidence>
<organism evidence="1 2">
    <name type="scientific">Achromobacter phage JWDelta</name>
    <dbReference type="NCBI Taxonomy" id="1416008"/>
    <lineage>
        <taxon>Viruses</taxon>
        <taxon>Duplodnaviria</taxon>
        <taxon>Heunggongvirae</taxon>
        <taxon>Uroviricota</taxon>
        <taxon>Caudoviricetes</taxon>
        <taxon>Schitoviridae</taxon>
        <taxon>Rothmandenesvirinae</taxon>
        <taxon>Jwalphavirus</taxon>
        <taxon>Jwalphavirus jwalpha</taxon>
    </lineage>
</organism>
<proteinExistence type="predicted"/>
<reference evidence="1 2" key="1">
    <citation type="journal article" date="2014" name="Virol. J.">
        <title>First genome sequences of Achromobacter phages reveal new members of the N4 family.</title>
        <authorList>
            <person name="Wittmann J."/>
            <person name="Dreiseikelmann B."/>
            <person name="Rohde M."/>
            <person name="Meier-Kolthoff J.P."/>
            <person name="Bunk B."/>
            <person name="Rohde C."/>
        </authorList>
    </citation>
    <scope>NUCLEOTIDE SEQUENCE [LARGE SCALE GENOMIC DNA]</scope>
</reference>
<sequence length="50" mass="5057">MKAAVIAVLVVLIGAFIFGGWSAVAGLGYLVMNLLADKGNINIVADGRGP</sequence>
<gene>
    <name evidence="1" type="ORF">JJJA_0004</name>
</gene>
<accession>V9SK68</accession>
<protein>
    <submittedName>
        <fullName evidence="1">Uncharacterized protein</fullName>
    </submittedName>
</protein>
<dbReference type="Proteomes" id="UP000018886">
    <property type="component" value="Segment"/>
</dbReference>
<name>V9SK68_9CAUD</name>
<evidence type="ECO:0000313" key="2">
    <source>
        <dbReference type="Proteomes" id="UP000018886"/>
    </source>
</evidence>
<dbReference type="EMBL" id="KF787094">
    <property type="protein sequence ID" value="AHC56520.1"/>
    <property type="molecule type" value="Genomic_DNA"/>
</dbReference>